<evidence type="ECO:0000313" key="2">
    <source>
        <dbReference type="Proteomes" id="UP000807159"/>
    </source>
</evidence>
<dbReference type="EMBL" id="JACEGQ020000018">
    <property type="protein sequence ID" value="KAH8481869.1"/>
    <property type="molecule type" value="Genomic_DNA"/>
</dbReference>
<reference evidence="1" key="1">
    <citation type="journal article" date="2021" name="J. Hered.">
        <title>Genome Assembly of Salicaceae Populus deltoides (Eastern Cottonwood) I-69 Based on Nanopore Sequencing and Hi-C Technologies.</title>
        <authorList>
            <person name="Bai S."/>
            <person name="Wu H."/>
            <person name="Zhang J."/>
            <person name="Pan Z."/>
            <person name="Zhao W."/>
            <person name="Li Z."/>
            <person name="Tong C."/>
        </authorList>
    </citation>
    <scope>NUCLEOTIDE SEQUENCE</scope>
    <source>
        <tissue evidence="1">Leaf</tissue>
    </source>
</reference>
<dbReference type="AlphaFoldDB" id="A0A8T2WKM1"/>
<gene>
    <name evidence="1" type="ORF">H0E87_029371</name>
</gene>
<comment type="caution">
    <text evidence="1">The sequence shown here is derived from an EMBL/GenBank/DDBJ whole genome shotgun (WGS) entry which is preliminary data.</text>
</comment>
<protein>
    <submittedName>
        <fullName evidence="1">Uncharacterized protein</fullName>
    </submittedName>
</protein>
<accession>A0A8T2WKM1</accession>
<organism evidence="1 2">
    <name type="scientific">Populus deltoides</name>
    <name type="common">Eastern poplar</name>
    <name type="synonym">Eastern cottonwood</name>
    <dbReference type="NCBI Taxonomy" id="3696"/>
    <lineage>
        <taxon>Eukaryota</taxon>
        <taxon>Viridiplantae</taxon>
        <taxon>Streptophyta</taxon>
        <taxon>Embryophyta</taxon>
        <taxon>Tracheophyta</taxon>
        <taxon>Spermatophyta</taxon>
        <taxon>Magnoliopsida</taxon>
        <taxon>eudicotyledons</taxon>
        <taxon>Gunneridae</taxon>
        <taxon>Pentapetalae</taxon>
        <taxon>rosids</taxon>
        <taxon>fabids</taxon>
        <taxon>Malpighiales</taxon>
        <taxon>Salicaceae</taxon>
        <taxon>Saliceae</taxon>
        <taxon>Populus</taxon>
    </lineage>
</organism>
<dbReference type="Proteomes" id="UP000807159">
    <property type="component" value="Chromosome 18"/>
</dbReference>
<evidence type="ECO:0000313" key="1">
    <source>
        <dbReference type="EMBL" id="KAH8481869.1"/>
    </source>
</evidence>
<name>A0A8T2WKM1_POPDE</name>
<proteinExistence type="predicted"/>
<keyword evidence="2" id="KW-1185">Reference proteome</keyword>
<sequence>MPQANTERREQDGDEDLAADLTTTWHFLSAIFAKADDSNLTVELHSFTPHVREATLEKRKPQRELLAIASVMVKIVTEVFVKDMAPPKVYLFDEIAKHKKTEDCCPNISGKVRSLSKSFNFL</sequence>